<evidence type="ECO:0000256" key="30">
    <source>
        <dbReference type="SAM" id="SignalP"/>
    </source>
</evidence>
<keyword evidence="33" id="KW-1185">Reference proteome</keyword>
<evidence type="ECO:0000256" key="16">
    <source>
        <dbReference type="ARBA" id="ARBA00023053"/>
    </source>
</evidence>
<evidence type="ECO:0000256" key="3">
    <source>
        <dbReference type="ARBA" id="ARBA00022448"/>
    </source>
</evidence>
<organism evidence="32 33">
    <name type="scientific">Pandion haliaetus</name>
    <name type="common">Osprey</name>
    <name type="synonym">Falco haliaetus</name>
    <dbReference type="NCBI Taxonomy" id="56262"/>
    <lineage>
        <taxon>Eukaryota</taxon>
        <taxon>Metazoa</taxon>
        <taxon>Chordata</taxon>
        <taxon>Craniata</taxon>
        <taxon>Vertebrata</taxon>
        <taxon>Euteleostomi</taxon>
        <taxon>Archelosauria</taxon>
        <taxon>Archosauria</taxon>
        <taxon>Dinosauria</taxon>
        <taxon>Saurischia</taxon>
        <taxon>Theropoda</taxon>
        <taxon>Coelurosauria</taxon>
        <taxon>Aves</taxon>
        <taxon>Neognathae</taxon>
        <taxon>Neoaves</taxon>
        <taxon>Telluraves</taxon>
        <taxon>Accipitrimorphae</taxon>
        <taxon>Accipitriformes</taxon>
        <taxon>Pandionidae</taxon>
        <taxon>Pandion</taxon>
    </lineage>
</organism>
<evidence type="ECO:0000256" key="2">
    <source>
        <dbReference type="ARBA" id="ARBA00005364"/>
    </source>
</evidence>
<keyword evidence="8" id="KW-0109">Calcium transport</keyword>
<keyword evidence="10 29" id="KW-0812">Transmembrane</keyword>
<feature type="transmembrane region" description="Helical" evidence="29">
    <location>
        <begin position="201"/>
        <end position="223"/>
    </location>
</feature>
<evidence type="ECO:0000256" key="21">
    <source>
        <dbReference type="ARBA" id="ARBA00023305"/>
    </source>
</evidence>
<keyword evidence="5" id="KW-1003">Cell membrane</keyword>
<dbReference type="GO" id="GO:0008273">
    <property type="term" value="F:calcium, potassium:sodium antiporter activity"/>
    <property type="evidence" value="ECO:0007669"/>
    <property type="project" value="UniProtKB-ARBA"/>
</dbReference>
<feature type="region of interest" description="Disordered" evidence="28">
    <location>
        <begin position="34"/>
        <end position="55"/>
    </location>
</feature>
<feature type="non-terminal residue" evidence="32">
    <location>
        <position position="664"/>
    </location>
</feature>
<keyword evidence="3" id="KW-0813">Transport</keyword>
<evidence type="ECO:0000256" key="9">
    <source>
        <dbReference type="ARBA" id="ARBA00022606"/>
    </source>
</evidence>
<dbReference type="FunFam" id="1.20.1420.30:FF:000002">
    <property type="entry name" value="Sodium/potassium/calcium exchanger 2 isoform 1"/>
    <property type="match status" value="1"/>
</dbReference>
<evidence type="ECO:0000259" key="31">
    <source>
        <dbReference type="Pfam" id="PF01699"/>
    </source>
</evidence>
<dbReference type="PANTHER" id="PTHR10846:SF36">
    <property type="entry name" value="SODIUM_POTASSIUM_CALCIUM EXCHANGER 1"/>
    <property type="match status" value="1"/>
</dbReference>
<dbReference type="GO" id="GO:0007601">
    <property type="term" value="P:visual perception"/>
    <property type="evidence" value="ECO:0007669"/>
    <property type="project" value="UniProtKB-KW"/>
</dbReference>
<evidence type="ECO:0000256" key="4">
    <source>
        <dbReference type="ARBA" id="ARBA00022449"/>
    </source>
</evidence>
<dbReference type="InterPro" id="IPR004481">
    <property type="entry name" value="K/Na/Ca-exchanger"/>
</dbReference>
<dbReference type="GO" id="GO:0006874">
    <property type="term" value="P:intracellular calcium ion homeostasis"/>
    <property type="evidence" value="ECO:0007669"/>
    <property type="project" value="TreeGrafter"/>
</dbReference>
<dbReference type="AlphaFoldDB" id="A0A7L2WYZ4"/>
<dbReference type="EMBL" id="VYZV01034341">
    <property type="protein sequence ID" value="NXS73957.1"/>
    <property type="molecule type" value="Genomic_DNA"/>
</dbReference>
<feature type="compositionally biased region" description="Basic and acidic residues" evidence="28">
    <location>
        <begin position="414"/>
        <end position="424"/>
    </location>
</feature>
<feature type="non-terminal residue" evidence="32">
    <location>
        <position position="1"/>
    </location>
</feature>
<feature type="domain" description="Sodium/calcium exchanger membrane region" evidence="31">
    <location>
        <begin position="503"/>
        <end position="651"/>
    </location>
</feature>
<proteinExistence type="inferred from homology"/>
<evidence type="ECO:0000256" key="17">
    <source>
        <dbReference type="ARBA" id="ARBA00023065"/>
    </source>
</evidence>
<keyword evidence="20" id="KW-0739">Sodium transport</keyword>
<dbReference type="Gene3D" id="1.20.1420.30">
    <property type="entry name" value="NCX, central ion-binding region"/>
    <property type="match status" value="2"/>
</dbReference>
<feature type="compositionally biased region" description="Acidic residues" evidence="28">
    <location>
        <begin position="435"/>
        <end position="462"/>
    </location>
</feature>
<evidence type="ECO:0000256" key="1">
    <source>
        <dbReference type="ARBA" id="ARBA00004651"/>
    </source>
</evidence>
<dbReference type="InterPro" id="IPR004837">
    <property type="entry name" value="NaCa_Exmemb"/>
</dbReference>
<dbReference type="GO" id="GO:0098703">
    <property type="term" value="P:calcium ion import across plasma membrane"/>
    <property type="evidence" value="ECO:0007669"/>
    <property type="project" value="UniProtKB-ARBA"/>
</dbReference>
<evidence type="ECO:0000256" key="11">
    <source>
        <dbReference type="ARBA" id="ARBA00022737"/>
    </source>
</evidence>
<evidence type="ECO:0000256" key="28">
    <source>
        <dbReference type="SAM" id="MobiDB-lite"/>
    </source>
</evidence>
<evidence type="ECO:0000256" key="29">
    <source>
        <dbReference type="SAM" id="Phobius"/>
    </source>
</evidence>
<dbReference type="Pfam" id="PF01699">
    <property type="entry name" value="Na_Ca_ex"/>
    <property type="match status" value="2"/>
</dbReference>
<feature type="transmembrane region" description="Helical" evidence="29">
    <location>
        <begin position="634"/>
        <end position="653"/>
    </location>
</feature>
<evidence type="ECO:0000256" key="19">
    <source>
        <dbReference type="ARBA" id="ARBA00023180"/>
    </source>
</evidence>
<dbReference type="GO" id="GO:0005886">
    <property type="term" value="C:plasma membrane"/>
    <property type="evidence" value="ECO:0007669"/>
    <property type="project" value="UniProtKB-SubCell"/>
</dbReference>
<feature type="chain" id="PRO_5029907341" description="Sodium/potassium/calcium exchanger 1" evidence="30">
    <location>
        <begin position="26"/>
        <end position="664"/>
    </location>
</feature>
<feature type="transmembrane region" description="Helical" evidence="29">
    <location>
        <begin position="235"/>
        <end position="254"/>
    </location>
</feature>
<feature type="signal peptide" evidence="30">
    <location>
        <begin position="1"/>
        <end position="25"/>
    </location>
</feature>
<evidence type="ECO:0000256" key="5">
    <source>
        <dbReference type="ARBA" id="ARBA00022475"/>
    </source>
</evidence>
<dbReference type="GO" id="GO:0060291">
    <property type="term" value="P:long-term synaptic potentiation"/>
    <property type="evidence" value="ECO:0007669"/>
    <property type="project" value="TreeGrafter"/>
</dbReference>
<feature type="region of interest" description="Disordered" evidence="28">
    <location>
        <begin position="87"/>
        <end position="113"/>
    </location>
</feature>
<evidence type="ECO:0000256" key="20">
    <source>
        <dbReference type="ARBA" id="ARBA00023201"/>
    </source>
</evidence>
<feature type="transmembrane region" description="Helical" evidence="29">
    <location>
        <begin position="502"/>
        <end position="525"/>
    </location>
</feature>
<keyword evidence="19" id="KW-0325">Glycoprotein</keyword>
<keyword evidence="16" id="KW-0915">Sodium</keyword>
<dbReference type="Proteomes" id="UP000580171">
    <property type="component" value="Unassembled WGS sequence"/>
</dbReference>
<evidence type="ECO:0000313" key="33">
    <source>
        <dbReference type="Proteomes" id="UP000580171"/>
    </source>
</evidence>
<reference evidence="32 33" key="1">
    <citation type="submission" date="2019-09" db="EMBL/GenBank/DDBJ databases">
        <title>Bird 10,000 Genomes (B10K) Project - Family phase.</title>
        <authorList>
            <person name="Zhang G."/>
        </authorList>
    </citation>
    <scope>NUCLEOTIDE SEQUENCE [LARGE SCALE GENOMIC DNA]</scope>
    <source>
        <strain evidence="32">B10K-DU-012-58</strain>
        <tissue evidence="32">Muscle</tissue>
    </source>
</reference>
<comment type="caution">
    <text evidence="32">The sequence shown here is derived from an EMBL/GenBank/DDBJ whole genome shotgun (WGS) entry which is preliminary data.</text>
</comment>
<evidence type="ECO:0000256" key="13">
    <source>
        <dbReference type="ARBA" id="ARBA00022847"/>
    </source>
</evidence>
<keyword evidence="18 29" id="KW-0472">Membrane</keyword>
<evidence type="ECO:0000313" key="32">
    <source>
        <dbReference type="EMBL" id="NXS73957.1"/>
    </source>
</evidence>
<feature type="transmembrane region" description="Helical" evidence="29">
    <location>
        <begin position="474"/>
        <end position="490"/>
    </location>
</feature>
<evidence type="ECO:0000256" key="7">
    <source>
        <dbReference type="ARBA" id="ARBA00022553"/>
    </source>
</evidence>
<dbReference type="PANTHER" id="PTHR10846">
    <property type="entry name" value="SODIUM/POTASSIUM/CALCIUM EXCHANGER"/>
    <property type="match status" value="1"/>
</dbReference>
<keyword evidence="21" id="KW-0844">Vision</keyword>
<sequence>MHLPRRRRLQQNRIFFLLAIVLVLSLYQLQFSPPALPAPHTTPQPTGPVKVTSRDLSSNKTAVTGNITAAPKIRHCVYVDPEPTVPITTSLNTTPQQETVSESYPDEKPPYESKGEYPQDLFSVEERRQGWVVLHIFGMVYVFVALAIVCDEYFVPALGVITEKLQISEDVAGATFMAAGGSAPELFTSLIGVFISHSNVGIGTIVGSAVFNILFVIGTCALFSREILHLTWWPLFRDISFYIVDLLMLILFFLDSVIDWWESLLLLTAYATYVFTMKQNVYLEQWVKQELNKKLNAVQAASAEHIRKKSSGALADDGTKKPADGRKLQPASALQRGSSSASLHNSQMRSTIFQLMIHTLDPLAEAKFKDRVDILSNIAKAKVEMLAGQGSKPGAEEAKKAPSTVQVTPASDSDPSKDKPKADVPQDGQPSSDSDTSEDSSSESEEGSDDDSTENDENDEPLSLEWPETRKKQAIYLFLFPIVFPLWSTMPDVRNPDSKKFFVFTFFGSIIWIAVFSYLMVWWAHQVGETIGISEEIMGLTILAAGTSIPDLITSVIVARKGLGDMAVSSSVGSNIFDITVGLPVPWFLYSVFNGLSPVAVSSNGLFCAIVLLFLMLLFVIISIAVCKWKMNKLLGLTMFALYFVFLIISVMLEDKIISCPVSV</sequence>
<evidence type="ECO:0000256" key="27">
    <source>
        <dbReference type="ARBA" id="ARBA00045976"/>
    </source>
</evidence>
<evidence type="ECO:0000256" key="12">
    <source>
        <dbReference type="ARBA" id="ARBA00022837"/>
    </source>
</evidence>
<evidence type="ECO:0000256" key="18">
    <source>
        <dbReference type="ARBA" id="ARBA00023136"/>
    </source>
</evidence>
<keyword evidence="15 29" id="KW-1133">Transmembrane helix</keyword>
<comment type="function">
    <text evidence="27">Calcium, potassium:sodium antiporter that transports 1 Ca(2+) and 1 K(+) in exchange for 4 Na(+). Critical component of the visual transduction cascade, controlling the calcium concentration of outer segments during light and darkness. Light causes a rapid lowering of cytosolic free calcium in the outer segment of both retinal rod and cone photoreceptors and the light-induced lowering of calcium is caused by extrusion via this protein which plays a key role in the process of light adaptation.</text>
</comment>
<feature type="compositionally biased region" description="Pro residues" evidence="28">
    <location>
        <begin position="34"/>
        <end position="46"/>
    </location>
</feature>
<feature type="domain" description="Sodium/calcium exchanger membrane region" evidence="31">
    <location>
        <begin position="136"/>
        <end position="276"/>
    </location>
</feature>
<comment type="catalytic activity">
    <reaction evidence="22">
        <text>Ca(2+)(out) + K(+)(out) + 4 Na(+)(in) = Ca(2+)(in) + K(+)(in) + 4 Na(+)(out)</text>
        <dbReference type="Rhea" id="RHEA:69967"/>
        <dbReference type="ChEBI" id="CHEBI:29101"/>
        <dbReference type="ChEBI" id="CHEBI:29103"/>
        <dbReference type="ChEBI" id="CHEBI:29108"/>
    </reaction>
</comment>
<feature type="compositionally biased region" description="Basic and acidic residues" evidence="28">
    <location>
        <begin position="317"/>
        <end position="327"/>
    </location>
</feature>
<dbReference type="OrthoDB" id="2127281at2759"/>
<gene>
    <name evidence="32" type="primary">Slc24a1</name>
    <name evidence="32" type="ORF">PANHAL_R05764</name>
</gene>
<keyword evidence="7" id="KW-0597">Phosphoprotein</keyword>
<protein>
    <recommendedName>
        <fullName evidence="23">Sodium/potassium/calcium exchanger 1</fullName>
    </recommendedName>
    <alternativeName>
        <fullName evidence="24">Na(+)/K(+)/Ca(2+)-exchange protein 1</fullName>
    </alternativeName>
    <alternativeName>
        <fullName evidence="25">Retinal rod Na-Ca+K exchanger</fullName>
    </alternativeName>
    <alternativeName>
        <fullName evidence="26">Solute carrier family 24 member 1</fullName>
    </alternativeName>
</protein>
<dbReference type="FunFam" id="1.20.1420.30:FF:000004">
    <property type="entry name" value="Sodium/potassium/calcium exchanger 2 isoform 1"/>
    <property type="match status" value="1"/>
</dbReference>
<feature type="region of interest" description="Disordered" evidence="28">
    <location>
        <begin position="389"/>
        <end position="465"/>
    </location>
</feature>
<keyword evidence="14" id="KW-0630">Potassium</keyword>
<keyword evidence="6" id="KW-0633">Potassium transport</keyword>
<keyword evidence="4" id="KW-0050">Antiport</keyword>
<keyword evidence="11" id="KW-0677">Repeat</keyword>
<feature type="transmembrane region" description="Helical" evidence="29">
    <location>
        <begin position="604"/>
        <end position="627"/>
    </location>
</feature>
<evidence type="ECO:0000256" key="14">
    <source>
        <dbReference type="ARBA" id="ARBA00022958"/>
    </source>
</evidence>
<dbReference type="GO" id="GO:0015293">
    <property type="term" value="F:symporter activity"/>
    <property type="evidence" value="ECO:0007669"/>
    <property type="project" value="UniProtKB-KW"/>
</dbReference>
<accession>A0A7L2WYZ4</accession>
<keyword evidence="13" id="KW-0769">Symport</keyword>
<evidence type="ECO:0000256" key="24">
    <source>
        <dbReference type="ARBA" id="ARBA00042035"/>
    </source>
</evidence>
<evidence type="ECO:0000256" key="26">
    <source>
        <dbReference type="ARBA" id="ARBA00042684"/>
    </source>
</evidence>
<dbReference type="GO" id="GO:0060292">
    <property type="term" value="P:long-term synaptic depression"/>
    <property type="evidence" value="ECO:0007669"/>
    <property type="project" value="TreeGrafter"/>
</dbReference>
<dbReference type="InterPro" id="IPR044880">
    <property type="entry name" value="NCX_ion-bd_dom_sf"/>
</dbReference>
<evidence type="ECO:0000256" key="6">
    <source>
        <dbReference type="ARBA" id="ARBA00022538"/>
    </source>
</evidence>
<keyword evidence="12" id="KW-0106">Calcium</keyword>
<feature type="transmembrane region" description="Helical" evidence="29">
    <location>
        <begin position="131"/>
        <end position="150"/>
    </location>
</feature>
<feature type="compositionally biased region" description="Polar residues" evidence="28">
    <location>
        <begin position="87"/>
        <end position="102"/>
    </location>
</feature>
<keyword evidence="17" id="KW-0406">Ion transport</keyword>
<evidence type="ECO:0000256" key="25">
    <source>
        <dbReference type="ARBA" id="ARBA00042297"/>
    </source>
</evidence>
<evidence type="ECO:0000256" key="23">
    <source>
        <dbReference type="ARBA" id="ARBA00040585"/>
    </source>
</evidence>
<keyword evidence="9" id="KW-0716">Sensory transduction</keyword>
<evidence type="ECO:0000256" key="10">
    <source>
        <dbReference type="ARBA" id="ARBA00022692"/>
    </source>
</evidence>
<dbReference type="GO" id="GO:0005262">
    <property type="term" value="F:calcium channel activity"/>
    <property type="evidence" value="ECO:0007669"/>
    <property type="project" value="TreeGrafter"/>
</dbReference>
<name>A0A7L2WYZ4_PANHA</name>
<feature type="region of interest" description="Disordered" evidence="28">
    <location>
        <begin position="310"/>
        <end position="343"/>
    </location>
</feature>
<evidence type="ECO:0000256" key="8">
    <source>
        <dbReference type="ARBA" id="ARBA00022568"/>
    </source>
</evidence>
<keyword evidence="30" id="KW-0732">Signal</keyword>
<comment type="subcellular location">
    <subcellularLocation>
        <location evidence="1">Cell membrane</location>
        <topology evidence="1">Multi-pass membrane protein</topology>
    </subcellularLocation>
</comment>
<comment type="similarity">
    <text evidence="2">Belongs to the Ca(2+):cation antiporter (CaCA) (TC 2.A.19) family. SLC24A subfamily.</text>
</comment>
<evidence type="ECO:0000256" key="15">
    <source>
        <dbReference type="ARBA" id="ARBA00022989"/>
    </source>
</evidence>
<feature type="transmembrane region" description="Helical" evidence="29">
    <location>
        <begin position="260"/>
        <end position="276"/>
    </location>
</feature>
<evidence type="ECO:0000256" key="22">
    <source>
        <dbReference type="ARBA" id="ARBA00033627"/>
    </source>
</evidence>
<dbReference type="NCBIfam" id="TIGR00367">
    <property type="entry name" value="calcium/sodium antiporter"/>
    <property type="match status" value="1"/>
</dbReference>
<feature type="transmembrane region" description="Helical" evidence="29">
    <location>
        <begin position="171"/>
        <end position="195"/>
    </location>
</feature>